<organism evidence="2 3">
    <name type="scientific">Thiothrix nivea (strain ATCC 35100 / DSM 5205 / JP2)</name>
    <dbReference type="NCBI Taxonomy" id="870187"/>
    <lineage>
        <taxon>Bacteria</taxon>
        <taxon>Pseudomonadati</taxon>
        <taxon>Pseudomonadota</taxon>
        <taxon>Gammaproteobacteria</taxon>
        <taxon>Thiotrichales</taxon>
        <taxon>Thiotrichaceae</taxon>
        <taxon>Thiothrix</taxon>
    </lineage>
</organism>
<feature type="compositionally biased region" description="Basic and acidic residues" evidence="1">
    <location>
        <begin position="526"/>
        <end position="540"/>
    </location>
</feature>
<dbReference type="EMBL" id="JH651384">
    <property type="protein sequence ID" value="EIJ33056.1"/>
    <property type="molecule type" value="Genomic_DNA"/>
</dbReference>
<accession>A0A656HC99</accession>
<evidence type="ECO:0000313" key="2">
    <source>
        <dbReference type="EMBL" id="EIJ33056.1"/>
    </source>
</evidence>
<dbReference type="Proteomes" id="UP000005317">
    <property type="component" value="Unassembled WGS sequence"/>
</dbReference>
<feature type="region of interest" description="Disordered" evidence="1">
    <location>
        <begin position="518"/>
        <end position="540"/>
    </location>
</feature>
<proteinExistence type="predicted"/>
<dbReference type="InterPro" id="IPR010352">
    <property type="entry name" value="DUF945"/>
</dbReference>
<gene>
    <name evidence="2" type="ORF">Thini_0403</name>
</gene>
<evidence type="ECO:0008006" key="4">
    <source>
        <dbReference type="Google" id="ProtNLM"/>
    </source>
</evidence>
<keyword evidence="3" id="KW-1185">Reference proteome</keyword>
<sequence length="540" mass="58316" precursor="true">MKKLLLSAPVVLLVAWGGASWFIGQQTEASIKQFLDQQNQASARSGLHQELVSYEKGLLSSKAITKMTFDAPPFNEWVGEVQVINSIQNGPVFFGGGSPLQFGSARVDTQLDMDSLDEEKRQWLTTAFEGKPPVEGHTVLGFGGNADYDFTINPMKVDNGATIVTDAITMQGSSTSTADMQGTISITAGKVEIRDDASQISIPSAQLEGEVTGMVGGQALGNFDLKVPGVSILAAGTTVPTTFDLAMQTGSDVKDNELAGKLTMQASNIQGVEDALSKLDFSMDMAGLDVAGLEELGKLQADMQSHQNQMVWNADAMETPEGQQKQQELMEKINQTAERVMQVAFGKVLKTNKSHLHSVLKAESAKGGINADIDLTYTGEGVPSLMELATYTPNDWGQMLKGKIALDADKAMLPEGFDMLVMPYEEQGLIKMEGGKLKSDIELAGENVTLNGKSMPFADLMQMLAPQGTGIEGGDPDMGIPEDLMQKIEQEGLTPEVIQLLEESDDVPRETVEMLRQLQQIQQDVQDGKMPEEDQKGTQE</sequence>
<reference evidence="3" key="1">
    <citation type="journal article" date="2011" name="Stand. Genomic Sci.">
        <title>Genome sequence of the filamentous, gliding Thiothrix nivea neotype strain (JP2(T)).</title>
        <authorList>
            <person name="Lapidus A."/>
            <person name="Nolan M."/>
            <person name="Lucas S."/>
            <person name="Glavina Del Rio T."/>
            <person name="Tice H."/>
            <person name="Cheng J.F."/>
            <person name="Tapia R."/>
            <person name="Han C."/>
            <person name="Goodwin L."/>
            <person name="Pitluck S."/>
            <person name="Liolios K."/>
            <person name="Pagani I."/>
            <person name="Ivanova N."/>
            <person name="Huntemann M."/>
            <person name="Mavromatis K."/>
            <person name="Mikhailova N."/>
            <person name="Pati A."/>
            <person name="Chen A."/>
            <person name="Palaniappan K."/>
            <person name="Land M."/>
            <person name="Brambilla E.M."/>
            <person name="Rohde M."/>
            <person name="Abt B."/>
            <person name="Verbarg S."/>
            <person name="Goker M."/>
            <person name="Bristow J."/>
            <person name="Eisen J.A."/>
            <person name="Markowitz V."/>
            <person name="Hugenholtz P."/>
            <person name="Kyrpides N.C."/>
            <person name="Klenk H.P."/>
            <person name="Woyke T."/>
        </authorList>
    </citation>
    <scope>NUCLEOTIDE SEQUENCE [LARGE SCALE GENOMIC DNA]</scope>
    <source>
        <strain evidence="3">ATCC 35100 / DSM 5205 / JP2</strain>
    </source>
</reference>
<protein>
    <recommendedName>
        <fullName evidence="4">DUF945 domain-containing protein</fullName>
    </recommendedName>
</protein>
<dbReference type="Pfam" id="PF06097">
    <property type="entry name" value="DUF945"/>
    <property type="match status" value="1"/>
</dbReference>
<name>A0A656HC99_THINJ</name>
<dbReference type="AlphaFoldDB" id="A0A656HC99"/>
<dbReference type="OrthoDB" id="5444681at2"/>
<evidence type="ECO:0000256" key="1">
    <source>
        <dbReference type="SAM" id="MobiDB-lite"/>
    </source>
</evidence>
<evidence type="ECO:0000313" key="3">
    <source>
        <dbReference type="Proteomes" id="UP000005317"/>
    </source>
</evidence>
<dbReference type="RefSeq" id="WP_002707019.1">
    <property type="nucleotide sequence ID" value="NZ_JH651384.1"/>
</dbReference>